<feature type="compositionally biased region" description="Polar residues" evidence="11">
    <location>
        <begin position="487"/>
        <end position="496"/>
    </location>
</feature>
<feature type="domain" description="Cation/H+ exchanger transmembrane" evidence="13">
    <location>
        <begin position="3"/>
        <end position="386"/>
    </location>
</feature>
<dbReference type="AlphaFoldDB" id="A0A5C2SK64"/>
<feature type="transmembrane region" description="Helical" evidence="12">
    <location>
        <begin position="65"/>
        <end position="88"/>
    </location>
</feature>
<gene>
    <name evidence="14" type="ORF">L227DRAFT_542591</name>
</gene>
<keyword evidence="5 12" id="KW-0812">Transmembrane</keyword>
<comment type="similarity">
    <text evidence="2">Belongs to the fungal Na(+)/H(+) exchanger family.</text>
</comment>
<evidence type="ECO:0000256" key="8">
    <source>
        <dbReference type="ARBA" id="ARBA00023065"/>
    </source>
</evidence>
<dbReference type="PANTHER" id="PTHR31382:SF4">
    <property type="entry name" value="NA(+)_H(+) ANTIPORTER"/>
    <property type="match status" value="1"/>
</dbReference>
<evidence type="ECO:0000256" key="3">
    <source>
        <dbReference type="ARBA" id="ARBA00022448"/>
    </source>
</evidence>
<evidence type="ECO:0000256" key="12">
    <source>
        <dbReference type="SAM" id="Phobius"/>
    </source>
</evidence>
<dbReference type="PANTHER" id="PTHR31382">
    <property type="entry name" value="NA(+)/H(+) ANTIPORTER"/>
    <property type="match status" value="1"/>
</dbReference>
<dbReference type="GO" id="GO:0030007">
    <property type="term" value="P:intracellular potassium ion homeostasis"/>
    <property type="evidence" value="ECO:0007669"/>
    <property type="project" value="TreeGrafter"/>
</dbReference>
<sequence length="638" mass="68109">MNEVVLGTLCGVLFGPYGANIFNPREWGDVDAITLEVTRITLAAGLFTIGVELPQSYLKNHAKGLLIMVVPTMAFGWIVVACATYITFIRLDFISSLVVAACLTPTDPIISAAIVGGRYAREHVPVNLRHIIAAESAANDGLAYPFISLSIYLTTQKSTGVAFGEWILVGCLYQVVLGTIIGAGLGLAFSYLMKLSYRKGFIDRESYLAQYLALTLFTVGITRTLGSDDLLAAFAAGSALNWDGYFSTHIEGEVFSAVVDLLLNCGTFVYIGAWMPFASFNAPELGIAPWRLVILFLAILCLRRIPVLLVLYRWVPEISTWKEALFTGHFGQMGVGAIFTSSLTLTQLPKPHSPPQGQAEVLAATLQPIVAFVVLGSIVIHGLSVPCFSVGRSIGARTLSLSKSWTLRNASATPDWLLWVRRASTVSLSPPTTEEDVERADSTKDLLEDAHGIIVVSAVPPLAALPEKIQVKQHANVHVALGTPALVSSTGVQTSPERPAPPLPEKDSRMGSSSHAPVPVQAPSVTRTADLDPSHGSIATSFMDGADRPFHIAGVDNVDEQDEDLAESAPVSLYGLRFGEAFPSPIDVADGDLDLASFVAQLRTRGARTVSSPSVRAVHFPEDAAAASDGDGDADGRE</sequence>
<feature type="transmembrane region" description="Helical" evidence="12">
    <location>
        <begin position="254"/>
        <end position="277"/>
    </location>
</feature>
<evidence type="ECO:0000259" key="13">
    <source>
        <dbReference type="Pfam" id="PF00999"/>
    </source>
</evidence>
<dbReference type="InterPro" id="IPR006153">
    <property type="entry name" value="Cation/H_exchanger_TM"/>
</dbReference>
<feature type="region of interest" description="Disordered" evidence="11">
    <location>
        <begin position="619"/>
        <end position="638"/>
    </location>
</feature>
<evidence type="ECO:0000256" key="2">
    <source>
        <dbReference type="ARBA" id="ARBA00005248"/>
    </source>
</evidence>
<dbReference type="GO" id="GO:0036376">
    <property type="term" value="P:sodium ion export across plasma membrane"/>
    <property type="evidence" value="ECO:0007669"/>
    <property type="project" value="InterPro"/>
</dbReference>
<feature type="transmembrane region" description="Helical" evidence="12">
    <location>
        <begin position="34"/>
        <end position="53"/>
    </location>
</feature>
<dbReference type="InterPro" id="IPR004712">
    <property type="entry name" value="Na+/H+_antiporter_fungi"/>
</dbReference>
<evidence type="ECO:0000256" key="11">
    <source>
        <dbReference type="SAM" id="MobiDB-lite"/>
    </source>
</evidence>
<keyword evidence="8" id="KW-0406">Ion transport</keyword>
<feature type="transmembrane region" description="Helical" evidence="12">
    <location>
        <begin position="166"/>
        <end position="192"/>
    </location>
</feature>
<keyword evidence="6 12" id="KW-1133">Transmembrane helix</keyword>
<evidence type="ECO:0000256" key="10">
    <source>
        <dbReference type="ARBA" id="ARBA00023201"/>
    </source>
</evidence>
<evidence type="ECO:0000256" key="9">
    <source>
        <dbReference type="ARBA" id="ARBA00023136"/>
    </source>
</evidence>
<evidence type="ECO:0000256" key="4">
    <source>
        <dbReference type="ARBA" id="ARBA00022449"/>
    </source>
</evidence>
<dbReference type="STRING" id="1328759.A0A5C2SK64"/>
<organism evidence="14 15">
    <name type="scientific">Lentinus tigrinus ALCF2SS1-6</name>
    <dbReference type="NCBI Taxonomy" id="1328759"/>
    <lineage>
        <taxon>Eukaryota</taxon>
        <taxon>Fungi</taxon>
        <taxon>Dikarya</taxon>
        <taxon>Basidiomycota</taxon>
        <taxon>Agaricomycotina</taxon>
        <taxon>Agaricomycetes</taxon>
        <taxon>Polyporales</taxon>
        <taxon>Polyporaceae</taxon>
        <taxon>Lentinus</taxon>
    </lineage>
</organism>
<evidence type="ECO:0000313" key="14">
    <source>
        <dbReference type="EMBL" id="RPD63668.1"/>
    </source>
</evidence>
<evidence type="ECO:0000256" key="7">
    <source>
        <dbReference type="ARBA" id="ARBA00023053"/>
    </source>
</evidence>
<accession>A0A5C2SK64</accession>
<feature type="transmembrane region" description="Helical" evidence="12">
    <location>
        <begin position="94"/>
        <end position="116"/>
    </location>
</feature>
<dbReference type="GO" id="GO:0015385">
    <property type="term" value="F:sodium:proton antiporter activity"/>
    <property type="evidence" value="ECO:0007669"/>
    <property type="project" value="InterPro"/>
</dbReference>
<keyword evidence="9 12" id="KW-0472">Membrane</keyword>
<feature type="transmembrane region" description="Helical" evidence="12">
    <location>
        <begin position="324"/>
        <end position="345"/>
    </location>
</feature>
<keyword evidence="3" id="KW-0813">Transport</keyword>
<evidence type="ECO:0000256" key="1">
    <source>
        <dbReference type="ARBA" id="ARBA00004141"/>
    </source>
</evidence>
<keyword evidence="10" id="KW-0739">Sodium transport</keyword>
<proteinExistence type="inferred from homology"/>
<dbReference type="OrthoDB" id="2190219at2759"/>
<dbReference type="Proteomes" id="UP000313359">
    <property type="component" value="Unassembled WGS sequence"/>
</dbReference>
<reference evidence="14" key="1">
    <citation type="journal article" date="2018" name="Genome Biol. Evol.">
        <title>Genomics and development of Lentinus tigrinus, a white-rot wood-decaying mushroom with dimorphic fruiting bodies.</title>
        <authorList>
            <person name="Wu B."/>
            <person name="Xu Z."/>
            <person name="Knudson A."/>
            <person name="Carlson A."/>
            <person name="Chen N."/>
            <person name="Kovaka S."/>
            <person name="LaButti K."/>
            <person name="Lipzen A."/>
            <person name="Pennachio C."/>
            <person name="Riley R."/>
            <person name="Schakwitz W."/>
            <person name="Umezawa K."/>
            <person name="Ohm R.A."/>
            <person name="Grigoriev I.V."/>
            <person name="Nagy L.G."/>
            <person name="Gibbons J."/>
            <person name="Hibbett D."/>
        </authorList>
    </citation>
    <scope>NUCLEOTIDE SEQUENCE [LARGE SCALE GENOMIC DNA]</scope>
    <source>
        <strain evidence="14">ALCF2SS1-6</strain>
    </source>
</reference>
<feature type="region of interest" description="Disordered" evidence="11">
    <location>
        <begin position="487"/>
        <end position="543"/>
    </location>
</feature>
<evidence type="ECO:0000256" key="5">
    <source>
        <dbReference type="ARBA" id="ARBA00022692"/>
    </source>
</evidence>
<keyword evidence="4" id="KW-0050">Antiport</keyword>
<name>A0A5C2SK64_9APHY</name>
<evidence type="ECO:0000256" key="6">
    <source>
        <dbReference type="ARBA" id="ARBA00022989"/>
    </source>
</evidence>
<protein>
    <recommendedName>
        <fullName evidence="13">Cation/H+ exchanger transmembrane domain-containing protein</fullName>
    </recommendedName>
</protein>
<feature type="transmembrane region" description="Helical" evidence="12">
    <location>
        <begin position="137"/>
        <end position="154"/>
    </location>
</feature>
<keyword evidence="7" id="KW-0915">Sodium</keyword>
<dbReference type="GO" id="GO:0005886">
    <property type="term" value="C:plasma membrane"/>
    <property type="evidence" value="ECO:0007669"/>
    <property type="project" value="InterPro"/>
</dbReference>
<keyword evidence="15" id="KW-1185">Reference proteome</keyword>
<feature type="transmembrane region" description="Helical" evidence="12">
    <location>
        <begin position="289"/>
        <end position="312"/>
    </location>
</feature>
<evidence type="ECO:0000313" key="15">
    <source>
        <dbReference type="Proteomes" id="UP000313359"/>
    </source>
</evidence>
<dbReference type="GO" id="GO:0042391">
    <property type="term" value="P:regulation of membrane potential"/>
    <property type="evidence" value="ECO:0007669"/>
    <property type="project" value="InterPro"/>
</dbReference>
<dbReference type="Pfam" id="PF00999">
    <property type="entry name" value="Na_H_Exchanger"/>
    <property type="match status" value="1"/>
</dbReference>
<feature type="transmembrane region" description="Helical" evidence="12">
    <location>
        <begin position="365"/>
        <end position="388"/>
    </location>
</feature>
<dbReference type="EMBL" id="ML122255">
    <property type="protein sequence ID" value="RPD63668.1"/>
    <property type="molecule type" value="Genomic_DNA"/>
</dbReference>
<dbReference type="GO" id="GO:0120029">
    <property type="term" value="P:proton export across plasma membrane"/>
    <property type="evidence" value="ECO:0007669"/>
    <property type="project" value="InterPro"/>
</dbReference>
<comment type="subcellular location">
    <subcellularLocation>
        <location evidence="1">Membrane</location>
        <topology evidence="1">Multi-pass membrane protein</topology>
    </subcellularLocation>
</comment>